<protein>
    <recommendedName>
        <fullName evidence="10">Transporter</fullName>
    </recommendedName>
</protein>
<evidence type="ECO:0000256" key="6">
    <source>
        <dbReference type="ARBA" id="ARBA00023136"/>
    </source>
</evidence>
<proteinExistence type="inferred from homology"/>
<dbReference type="GO" id="GO:0015562">
    <property type="term" value="F:efflux transmembrane transporter activity"/>
    <property type="evidence" value="ECO:0007669"/>
    <property type="project" value="InterPro"/>
</dbReference>
<dbReference type="STRING" id="1802579.A2310_05040"/>
<name>A0A1F4SSH6_UNCSA</name>
<keyword evidence="6" id="KW-0472">Membrane</keyword>
<dbReference type="PANTHER" id="PTHR30026">
    <property type="entry name" value="OUTER MEMBRANE PROTEIN TOLC"/>
    <property type="match status" value="1"/>
</dbReference>
<dbReference type="GO" id="GO:0009279">
    <property type="term" value="C:cell outer membrane"/>
    <property type="evidence" value="ECO:0007669"/>
    <property type="project" value="UniProtKB-SubCell"/>
</dbReference>
<keyword evidence="4" id="KW-1134">Transmembrane beta strand</keyword>
<reference evidence="8 9" key="1">
    <citation type="journal article" date="2016" name="Nat. Commun.">
        <title>Thousands of microbial genomes shed light on interconnected biogeochemical processes in an aquifer system.</title>
        <authorList>
            <person name="Anantharaman K."/>
            <person name="Brown C.T."/>
            <person name="Hug L.A."/>
            <person name="Sharon I."/>
            <person name="Castelle C.J."/>
            <person name="Probst A.J."/>
            <person name="Thomas B.C."/>
            <person name="Singh A."/>
            <person name="Wilkins M.J."/>
            <person name="Karaoz U."/>
            <person name="Brodie E.L."/>
            <person name="Williams K.H."/>
            <person name="Hubbard S.S."/>
            <person name="Banfield J.F."/>
        </authorList>
    </citation>
    <scope>NUCLEOTIDE SEQUENCE [LARGE SCALE GENOMIC DNA]</scope>
</reference>
<evidence type="ECO:0000313" key="9">
    <source>
        <dbReference type="Proteomes" id="UP000178417"/>
    </source>
</evidence>
<dbReference type="Proteomes" id="UP000178417">
    <property type="component" value="Unassembled WGS sequence"/>
</dbReference>
<dbReference type="PANTHER" id="PTHR30026:SF20">
    <property type="entry name" value="OUTER MEMBRANE PROTEIN TOLC"/>
    <property type="match status" value="1"/>
</dbReference>
<keyword evidence="5" id="KW-0812">Transmembrane</keyword>
<dbReference type="EMBL" id="MEUB01000019">
    <property type="protein sequence ID" value="OGC23392.1"/>
    <property type="molecule type" value="Genomic_DNA"/>
</dbReference>
<evidence type="ECO:0008006" key="10">
    <source>
        <dbReference type="Google" id="ProtNLM"/>
    </source>
</evidence>
<comment type="caution">
    <text evidence="8">The sequence shown here is derived from an EMBL/GenBank/DDBJ whole genome shotgun (WGS) entry which is preliminary data.</text>
</comment>
<evidence type="ECO:0000256" key="5">
    <source>
        <dbReference type="ARBA" id="ARBA00022692"/>
    </source>
</evidence>
<dbReference type="AlphaFoldDB" id="A0A1F4SSH6"/>
<dbReference type="GO" id="GO:0015288">
    <property type="term" value="F:porin activity"/>
    <property type="evidence" value="ECO:0007669"/>
    <property type="project" value="TreeGrafter"/>
</dbReference>
<evidence type="ECO:0000256" key="3">
    <source>
        <dbReference type="ARBA" id="ARBA00022448"/>
    </source>
</evidence>
<dbReference type="InterPro" id="IPR051906">
    <property type="entry name" value="TolC-like"/>
</dbReference>
<dbReference type="SUPFAM" id="SSF56954">
    <property type="entry name" value="Outer membrane efflux proteins (OEP)"/>
    <property type="match status" value="1"/>
</dbReference>
<accession>A0A1F4SSH6</accession>
<dbReference type="Pfam" id="PF02321">
    <property type="entry name" value="OEP"/>
    <property type="match status" value="2"/>
</dbReference>
<evidence type="ECO:0000256" key="1">
    <source>
        <dbReference type="ARBA" id="ARBA00004442"/>
    </source>
</evidence>
<keyword evidence="7" id="KW-0998">Cell outer membrane</keyword>
<gene>
    <name evidence="8" type="ORF">A2310_05040</name>
</gene>
<dbReference type="Gene3D" id="1.20.1600.10">
    <property type="entry name" value="Outer membrane efflux proteins (OEP)"/>
    <property type="match status" value="1"/>
</dbReference>
<dbReference type="GO" id="GO:1990281">
    <property type="term" value="C:efflux pump complex"/>
    <property type="evidence" value="ECO:0007669"/>
    <property type="project" value="TreeGrafter"/>
</dbReference>
<dbReference type="InterPro" id="IPR003423">
    <property type="entry name" value="OMP_efflux"/>
</dbReference>
<evidence type="ECO:0000313" key="8">
    <source>
        <dbReference type="EMBL" id="OGC23392.1"/>
    </source>
</evidence>
<evidence type="ECO:0000256" key="7">
    <source>
        <dbReference type="ARBA" id="ARBA00023237"/>
    </source>
</evidence>
<sequence>MSLVAKKIIFTLFVVLILSVQSLALTWSEALFAAAQNNNQLKSMEKAVEASEWTYKKTYTVFFPQISAFARMTAYEFMTTAESKSYSYGLNVTQYIIPSVGDIYNIQSSYANLEYQKANLAITKASVYYDLRKAFLDVLFLQEKVKLLSEILAKRKENTKLIGLRYDSGREDKGNYLTTQADESSAGYDLSSAKRGLTLARLKLSQLISDNISKVEEPEFLSEPAIVDFEILLKETPSYFILEKQLKLAEVSYQASISGFLPSLSLNASYGNSGEDWPPTSDTRSWSLIVSIPMFPGGSNVANRIIEGKNLEKAKEDFANSVYTLRYSLEEVYLGYKDAFEAFNVAKISLNAATEREKITKTKYLNGLTTYDEWYRVENSYVQAEKNILSSKESLLLAEALWYKTYGGWKK</sequence>
<comment type="subcellular location">
    <subcellularLocation>
        <location evidence="1">Cell outer membrane</location>
    </subcellularLocation>
</comment>
<evidence type="ECO:0000256" key="2">
    <source>
        <dbReference type="ARBA" id="ARBA00007613"/>
    </source>
</evidence>
<organism evidence="8 9">
    <name type="scientific">candidate division WOR-1 bacterium RIFOXYB2_FULL_37_13</name>
    <dbReference type="NCBI Taxonomy" id="1802579"/>
    <lineage>
        <taxon>Bacteria</taxon>
        <taxon>Bacillati</taxon>
        <taxon>Saganbacteria</taxon>
    </lineage>
</organism>
<evidence type="ECO:0000256" key="4">
    <source>
        <dbReference type="ARBA" id="ARBA00022452"/>
    </source>
</evidence>
<comment type="similarity">
    <text evidence="2">Belongs to the outer membrane factor (OMF) (TC 1.B.17) family.</text>
</comment>
<keyword evidence="3" id="KW-0813">Transport</keyword>